<dbReference type="InterPro" id="IPR042104">
    <property type="entry name" value="PKS_dehydratase_sf"/>
</dbReference>
<keyword evidence="4" id="KW-0489">Methyltransferase</keyword>
<evidence type="ECO:0000256" key="9">
    <source>
        <dbReference type="PROSITE-ProRule" id="PRU01363"/>
    </source>
</evidence>
<evidence type="ECO:0000256" key="6">
    <source>
        <dbReference type="ARBA" id="ARBA00022737"/>
    </source>
</evidence>
<dbReference type="Gene3D" id="3.30.559.10">
    <property type="entry name" value="Chloramphenicol acetyltransferase-like domain"/>
    <property type="match status" value="1"/>
</dbReference>
<dbReference type="GO" id="GO:0009403">
    <property type="term" value="P:toxin biosynthetic process"/>
    <property type="evidence" value="ECO:0007669"/>
    <property type="project" value="UniProtKB-ARBA"/>
</dbReference>
<dbReference type="Gene3D" id="3.40.47.10">
    <property type="match status" value="1"/>
</dbReference>
<organism evidence="15 16">
    <name type="scientific">Penicillium italicum</name>
    <name type="common">Blue mold</name>
    <dbReference type="NCBI Taxonomy" id="40296"/>
    <lineage>
        <taxon>Eukaryota</taxon>
        <taxon>Fungi</taxon>
        <taxon>Dikarya</taxon>
        <taxon>Ascomycota</taxon>
        <taxon>Pezizomycotina</taxon>
        <taxon>Eurotiomycetes</taxon>
        <taxon>Eurotiomycetidae</taxon>
        <taxon>Eurotiales</taxon>
        <taxon>Aspergillaceae</taxon>
        <taxon>Penicillium</taxon>
    </lineage>
</organism>
<dbReference type="InterPro" id="IPR014031">
    <property type="entry name" value="Ketoacyl_synth_C"/>
</dbReference>
<dbReference type="InterPro" id="IPR001227">
    <property type="entry name" value="Ac_transferase_dom_sf"/>
</dbReference>
<dbReference type="SUPFAM" id="SSF51735">
    <property type="entry name" value="NAD(P)-binding Rossmann-fold domains"/>
    <property type="match status" value="2"/>
</dbReference>
<dbReference type="Pfam" id="PF00550">
    <property type="entry name" value="PP-binding"/>
    <property type="match status" value="2"/>
</dbReference>
<dbReference type="OMA" id="GMMCDDW"/>
<accession>A0A0A2LE33</accession>
<dbReference type="InterPro" id="IPR049552">
    <property type="entry name" value="PKS_DH_N"/>
</dbReference>
<dbReference type="GO" id="GO:0004315">
    <property type="term" value="F:3-oxoacyl-[acyl-carrier-protein] synthase activity"/>
    <property type="evidence" value="ECO:0007669"/>
    <property type="project" value="InterPro"/>
</dbReference>
<evidence type="ECO:0000256" key="10">
    <source>
        <dbReference type="SAM" id="MobiDB-lite"/>
    </source>
</evidence>
<dbReference type="Pfam" id="PF00501">
    <property type="entry name" value="AMP-binding"/>
    <property type="match status" value="1"/>
</dbReference>
<feature type="domain" description="Carrier" evidence="11">
    <location>
        <begin position="3642"/>
        <end position="3718"/>
    </location>
</feature>
<dbReference type="PROSITE" id="PS52019">
    <property type="entry name" value="PKS_MFAS_DH"/>
    <property type="match status" value="1"/>
</dbReference>
<dbReference type="InterPro" id="IPR013217">
    <property type="entry name" value="Methyltransf_12"/>
</dbReference>
<feature type="region of interest" description="Disordered" evidence="10">
    <location>
        <begin position="2573"/>
        <end position="2606"/>
    </location>
</feature>
<dbReference type="GO" id="GO:0020037">
    <property type="term" value="F:heme binding"/>
    <property type="evidence" value="ECO:0007669"/>
    <property type="project" value="InterPro"/>
</dbReference>
<evidence type="ECO:0000313" key="16">
    <source>
        <dbReference type="Proteomes" id="UP000030104"/>
    </source>
</evidence>
<dbReference type="Gene3D" id="3.40.50.12780">
    <property type="entry name" value="N-terminal domain of ligase-like"/>
    <property type="match status" value="1"/>
</dbReference>
<dbReference type="CDD" id="cd05930">
    <property type="entry name" value="A_NRPS"/>
    <property type="match status" value="1"/>
</dbReference>
<dbReference type="Pfam" id="PF08242">
    <property type="entry name" value="Methyltransf_12"/>
    <property type="match status" value="1"/>
</dbReference>
<dbReference type="Gene3D" id="3.40.50.720">
    <property type="entry name" value="NAD(P)-binding Rossmann-like Domain"/>
    <property type="match status" value="2"/>
</dbReference>
<dbReference type="GO" id="GO:0031177">
    <property type="term" value="F:phosphopantetheine binding"/>
    <property type="evidence" value="ECO:0007669"/>
    <property type="project" value="InterPro"/>
</dbReference>
<evidence type="ECO:0000256" key="1">
    <source>
        <dbReference type="ARBA" id="ARBA00022450"/>
    </source>
</evidence>
<dbReference type="InterPro" id="IPR020841">
    <property type="entry name" value="PKS_Beta-ketoAc_synthase_dom"/>
</dbReference>
<feature type="region of interest" description="C-terminal hotdog fold" evidence="9">
    <location>
        <begin position="1090"/>
        <end position="1244"/>
    </location>
</feature>
<proteinExistence type="inferred from homology"/>
<dbReference type="PROSITE" id="PS50075">
    <property type="entry name" value="CARRIER"/>
    <property type="match status" value="2"/>
</dbReference>
<dbReference type="Pfam" id="PF08659">
    <property type="entry name" value="KR"/>
    <property type="match status" value="1"/>
</dbReference>
<evidence type="ECO:0000256" key="8">
    <source>
        <dbReference type="ARBA" id="ARBA00029443"/>
    </source>
</evidence>
<reference evidence="15 16" key="1">
    <citation type="journal article" date="2015" name="Mol. Plant Microbe Interact.">
        <title>Genome, transcriptome, and functional analyses of Penicillium expansum provide new insights into secondary metabolism and pathogenicity.</title>
        <authorList>
            <person name="Ballester A.R."/>
            <person name="Marcet-Houben M."/>
            <person name="Levin E."/>
            <person name="Sela N."/>
            <person name="Selma-Lazaro C."/>
            <person name="Carmona L."/>
            <person name="Wisniewski M."/>
            <person name="Droby S."/>
            <person name="Gonzalez-Candelas L."/>
            <person name="Gabaldon T."/>
        </authorList>
    </citation>
    <scope>NUCLEOTIDE SEQUENCE [LARGE SCALE GENOMIC DNA]</scope>
    <source>
        <strain evidence="15 16">PHI-1</strain>
    </source>
</reference>
<evidence type="ECO:0000259" key="13">
    <source>
        <dbReference type="PROSITE" id="PS52004"/>
    </source>
</evidence>
<dbReference type="Gene3D" id="3.10.129.110">
    <property type="entry name" value="Polyketide synthase dehydratase"/>
    <property type="match status" value="1"/>
</dbReference>
<dbReference type="Pfam" id="PF21089">
    <property type="entry name" value="PKS_DH_N"/>
    <property type="match status" value="1"/>
</dbReference>
<dbReference type="SMART" id="SM00826">
    <property type="entry name" value="PKS_DH"/>
    <property type="match status" value="1"/>
</dbReference>
<evidence type="ECO:0000259" key="14">
    <source>
        <dbReference type="PROSITE" id="PS52019"/>
    </source>
</evidence>
<dbReference type="GO" id="GO:0004601">
    <property type="term" value="F:peroxidase activity"/>
    <property type="evidence" value="ECO:0007669"/>
    <property type="project" value="InterPro"/>
</dbReference>
<dbReference type="SUPFAM" id="SSF53901">
    <property type="entry name" value="Thiolase-like"/>
    <property type="match status" value="1"/>
</dbReference>
<dbReference type="CDD" id="cd00833">
    <property type="entry name" value="PKS"/>
    <property type="match status" value="1"/>
</dbReference>
<dbReference type="InterPro" id="IPR045851">
    <property type="entry name" value="AMP-bd_C_sf"/>
</dbReference>
<dbReference type="InterPro" id="IPR049551">
    <property type="entry name" value="PKS_DH_C"/>
</dbReference>
<dbReference type="InterPro" id="IPR018201">
    <property type="entry name" value="Ketoacyl_synth_AS"/>
</dbReference>
<dbReference type="InterPro" id="IPR057326">
    <property type="entry name" value="KR_dom"/>
</dbReference>
<dbReference type="InterPro" id="IPR002016">
    <property type="entry name" value="Haem_peroxidase"/>
</dbReference>
<dbReference type="PROSITE" id="PS52004">
    <property type="entry name" value="KS3_2"/>
    <property type="match status" value="1"/>
</dbReference>
<dbReference type="InterPro" id="IPR036291">
    <property type="entry name" value="NAD(P)-bd_dom_sf"/>
</dbReference>
<dbReference type="Pfam" id="PF00698">
    <property type="entry name" value="Acyl_transf_1"/>
    <property type="match status" value="1"/>
</dbReference>
<gene>
    <name evidence="15" type="ORF">PITC_031430</name>
</gene>
<feature type="domain" description="PKS/mFAS DH" evidence="14">
    <location>
        <begin position="939"/>
        <end position="1244"/>
    </location>
</feature>
<feature type="domain" description="Ketosynthase family 3 (KS3)" evidence="13">
    <location>
        <begin position="6"/>
        <end position="438"/>
    </location>
</feature>
<dbReference type="Gene3D" id="3.40.50.150">
    <property type="entry name" value="Vaccinia Virus protein VP39"/>
    <property type="match status" value="1"/>
</dbReference>
<dbReference type="Pfam" id="PF07993">
    <property type="entry name" value="NAD_binding_4"/>
    <property type="match status" value="1"/>
</dbReference>
<dbReference type="InterPro" id="IPR050091">
    <property type="entry name" value="PKS_NRPS_Biosynth_Enz"/>
</dbReference>
<dbReference type="SUPFAM" id="SSF53335">
    <property type="entry name" value="S-adenosyl-L-methionine-dependent methyltransferases"/>
    <property type="match status" value="1"/>
</dbReference>
<dbReference type="Pfam" id="PF14765">
    <property type="entry name" value="PS-DH"/>
    <property type="match status" value="1"/>
</dbReference>
<comment type="similarity">
    <text evidence="8">In the C-terminal section; belongs to the NRP synthetase family.</text>
</comment>
<dbReference type="SMART" id="SM00825">
    <property type="entry name" value="PKS_KS"/>
    <property type="match status" value="1"/>
</dbReference>
<dbReference type="PhylomeDB" id="A0A0A2LE33"/>
<dbReference type="InterPro" id="IPR020806">
    <property type="entry name" value="PKS_PP-bd"/>
</dbReference>
<dbReference type="GO" id="GO:0016787">
    <property type="term" value="F:hydrolase activity"/>
    <property type="evidence" value="ECO:0007669"/>
    <property type="project" value="UniProtKB-KW"/>
</dbReference>
<keyword evidence="15" id="KW-0378">Hydrolase</keyword>
<name>A0A0A2LE33_PENIT</name>
<dbReference type="SMART" id="SM00822">
    <property type="entry name" value="PKS_KR"/>
    <property type="match status" value="1"/>
</dbReference>
<dbReference type="GO" id="GO:0008168">
    <property type="term" value="F:methyltransferase activity"/>
    <property type="evidence" value="ECO:0007669"/>
    <property type="project" value="UniProtKB-KW"/>
</dbReference>
<evidence type="ECO:0000256" key="2">
    <source>
        <dbReference type="ARBA" id="ARBA00022553"/>
    </source>
</evidence>
<dbReference type="GO" id="GO:0006633">
    <property type="term" value="P:fatty acid biosynthetic process"/>
    <property type="evidence" value="ECO:0007669"/>
    <property type="project" value="InterPro"/>
</dbReference>
<dbReference type="Gene3D" id="3.30.300.30">
    <property type="match status" value="1"/>
</dbReference>
<dbReference type="GO" id="GO:0004312">
    <property type="term" value="F:fatty acid synthase activity"/>
    <property type="evidence" value="ECO:0007669"/>
    <property type="project" value="TreeGrafter"/>
</dbReference>
<dbReference type="GO" id="GO:0016874">
    <property type="term" value="F:ligase activity"/>
    <property type="evidence" value="ECO:0007669"/>
    <property type="project" value="UniProtKB-KW"/>
</dbReference>
<dbReference type="InterPro" id="IPR016039">
    <property type="entry name" value="Thiolase-like"/>
</dbReference>
<dbReference type="InterPro" id="IPR013968">
    <property type="entry name" value="PKS_KR"/>
</dbReference>
<dbReference type="Gene3D" id="3.40.366.10">
    <property type="entry name" value="Malonyl-Coenzyme A Acyl Carrier Protein, domain 2"/>
    <property type="match status" value="1"/>
</dbReference>
<dbReference type="PANTHER" id="PTHR43775">
    <property type="entry name" value="FATTY ACID SYNTHASE"/>
    <property type="match status" value="1"/>
</dbReference>
<dbReference type="SUPFAM" id="SSF55048">
    <property type="entry name" value="Probable ACP-binding domain of malonyl-CoA ACP transacylase"/>
    <property type="match status" value="1"/>
</dbReference>
<keyword evidence="5 15" id="KW-0808">Transferase</keyword>
<dbReference type="InterPro" id="IPR000873">
    <property type="entry name" value="AMP-dep_synth/lig_dom"/>
</dbReference>
<feature type="domain" description="Carrier" evidence="11">
    <location>
        <begin position="2412"/>
        <end position="2491"/>
    </location>
</feature>
<dbReference type="SUPFAM" id="SSF52151">
    <property type="entry name" value="FabD/lysophospholipase-like"/>
    <property type="match status" value="1"/>
</dbReference>
<dbReference type="CDD" id="cd19532">
    <property type="entry name" value="C_PKS-NRPS"/>
    <property type="match status" value="1"/>
</dbReference>
<dbReference type="Pfam" id="PF00668">
    <property type="entry name" value="Condensation"/>
    <property type="match status" value="1"/>
</dbReference>
<dbReference type="InterPro" id="IPR023213">
    <property type="entry name" value="CAT-like_dom_sf"/>
</dbReference>
<dbReference type="PROSITE" id="PS50873">
    <property type="entry name" value="PEROXIDASE_4"/>
    <property type="match status" value="1"/>
</dbReference>
<dbReference type="SMART" id="SM00823">
    <property type="entry name" value="PKS_PP"/>
    <property type="match status" value="2"/>
</dbReference>
<evidence type="ECO:0000313" key="15">
    <source>
        <dbReference type="EMBL" id="KGO74905.1"/>
    </source>
</evidence>
<dbReference type="SUPFAM" id="SSF47336">
    <property type="entry name" value="ACP-like"/>
    <property type="match status" value="2"/>
</dbReference>
<dbReference type="GO" id="GO:0006979">
    <property type="term" value="P:response to oxidative stress"/>
    <property type="evidence" value="ECO:0007669"/>
    <property type="project" value="InterPro"/>
</dbReference>
<evidence type="ECO:0000256" key="5">
    <source>
        <dbReference type="ARBA" id="ARBA00022679"/>
    </source>
</evidence>
<dbReference type="PANTHER" id="PTHR43775:SF20">
    <property type="entry name" value="HYBRID PKS-NRPS SYNTHETASE APDA"/>
    <property type="match status" value="1"/>
</dbReference>
<dbReference type="InterPro" id="IPR016036">
    <property type="entry name" value="Malonyl_transacylase_ACP-bd"/>
</dbReference>
<dbReference type="CDD" id="cd02440">
    <property type="entry name" value="AdoMet_MTases"/>
    <property type="match status" value="1"/>
</dbReference>
<dbReference type="Pfam" id="PF00109">
    <property type="entry name" value="ketoacyl-synt"/>
    <property type="match status" value="1"/>
</dbReference>
<feature type="compositionally biased region" description="Polar residues" evidence="10">
    <location>
        <begin position="2585"/>
        <end position="2596"/>
    </location>
</feature>
<dbReference type="Pfam" id="PF22621">
    <property type="entry name" value="CurL-like_PKS_C"/>
    <property type="match status" value="1"/>
</dbReference>
<dbReference type="HOGENOM" id="CLU_000022_37_2_1"/>
<dbReference type="GO" id="GO:1901336">
    <property type="term" value="P:lactone biosynthetic process"/>
    <property type="evidence" value="ECO:0007669"/>
    <property type="project" value="UniProtKB-ARBA"/>
</dbReference>
<keyword evidence="1" id="KW-0596">Phosphopantetheine</keyword>
<dbReference type="InterPro" id="IPR036736">
    <property type="entry name" value="ACP-like_sf"/>
</dbReference>
<dbReference type="SMART" id="SM00827">
    <property type="entry name" value="PKS_AT"/>
    <property type="match status" value="1"/>
</dbReference>
<dbReference type="Gene3D" id="3.30.559.30">
    <property type="entry name" value="Nonribosomal peptide synthetase, condensation domain"/>
    <property type="match status" value="1"/>
</dbReference>
<keyword evidence="6" id="KW-0677">Repeat</keyword>
<dbReference type="InterPro" id="IPR042099">
    <property type="entry name" value="ANL_N_sf"/>
</dbReference>
<dbReference type="STRING" id="40296.A0A0A2LE33"/>
<dbReference type="Gene3D" id="1.10.1200.10">
    <property type="entry name" value="ACP-like"/>
    <property type="match status" value="2"/>
</dbReference>
<dbReference type="InterPro" id="IPR049900">
    <property type="entry name" value="PKS_mFAS_DH"/>
</dbReference>
<dbReference type="InterPro" id="IPR020807">
    <property type="entry name" value="PKS_DH"/>
</dbReference>
<dbReference type="PROSITE" id="PS00606">
    <property type="entry name" value="KS3_1"/>
    <property type="match status" value="1"/>
</dbReference>
<evidence type="ECO:0000256" key="3">
    <source>
        <dbReference type="ARBA" id="ARBA00022598"/>
    </source>
</evidence>
<dbReference type="Proteomes" id="UP000030104">
    <property type="component" value="Unassembled WGS sequence"/>
</dbReference>
<keyword evidence="16" id="KW-1185">Reference proteome</keyword>
<protein>
    <submittedName>
        <fullName evidence="15">Acyl transferase/acyl hydrolase/lysophospholipase</fullName>
    </submittedName>
</protein>
<keyword evidence="2" id="KW-0597">Phosphoprotein</keyword>
<evidence type="ECO:0000259" key="12">
    <source>
        <dbReference type="PROSITE" id="PS50873"/>
    </source>
</evidence>
<dbReference type="InterPro" id="IPR014043">
    <property type="entry name" value="Acyl_transferase_dom"/>
</dbReference>
<dbReference type="EMBL" id="JQGA01000558">
    <property type="protein sequence ID" value="KGO74905.1"/>
    <property type="molecule type" value="Genomic_DNA"/>
</dbReference>
<keyword evidence="7" id="KW-0511">Multifunctional enzyme</keyword>
<dbReference type="Pfam" id="PF02801">
    <property type="entry name" value="Ketoacyl-synt_C"/>
    <property type="match status" value="1"/>
</dbReference>
<comment type="caution">
    <text evidence="15">The sequence shown here is derived from an EMBL/GenBank/DDBJ whole genome shotgun (WGS) entry which is preliminary data.</text>
</comment>
<dbReference type="InterPro" id="IPR016035">
    <property type="entry name" value="Acyl_Trfase/lysoPLipase"/>
</dbReference>
<feature type="active site" description="Proton donor; for dehydratase activity" evidence="9">
    <location>
        <position position="1150"/>
    </location>
</feature>
<dbReference type="PROSITE" id="PS00455">
    <property type="entry name" value="AMP_BINDING"/>
    <property type="match status" value="1"/>
</dbReference>
<dbReference type="InterPro" id="IPR001242">
    <property type="entry name" value="Condensation_dom"/>
</dbReference>
<dbReference type="GO" id="GO:0032259">
    <property type="term" value="P:methylation"/>
    <property type="evidence" value="ECO:0007669"/>
    <property type="project" value="UniProtKB-KW"/>
</dbReference>
<feature type="region of interest" description="N-terminal hotdog fold" evidence="9">
    <location>
        <begin position="939"/>
        <end position="1075"/>
    </location>
</feature>
<dbReference type="InterPro" id="IPR013120">
    <property type="entry name" value="FAR_NAD-bd"/>
</dbReference>
<dbReference type="OrthoDB" id="329835at2759"/>
<evidence type="ECO:0000256" key="7">
    <source>
        <dbReference type="ARBA" id="ARBA00023268"/>
    </source>
</evidence>
<dbReference type="GO" id="GO:0030639">
    <property type="term" value="P:polyketide biosynthetic process"/>
    <property type="evidence" value="ECO:0007669"/>
    <property type="project" value="UniProtKB-ARBA"/>
</dbReference>
<evidence type="ECO:0000256" key="4">
    <source>
        <dbReference type="ARBA" id="ARBA00022603"/>
    </source>
</evidence>
<dbReference type="InterPro" id="IPR020845">
    <property type="entry name" value="AMP-binding_CS"/>
</dbReference>
<dbReference type="InterPro" id="IPR014030">
    <property type="entry name" value="Ketoacyl_synth_N"/>
</dbReference>
<evidence type="ECO:0000259" key="11">
    <source>
        <dbReference type="PROSITE" id="PS50075"/>
    </source>
</evidence>
<sequence length="4058" mass="441176">MASSDQEPIAVIGMACRFPGGSNSPSKLWELIRDPKNLSKKVPTARFDSTAYFHQNGSYHGATDSQQAYFLEQDIARFDNGFFNIQPAEAEAIDPQQRLLMETVYDSLCAGGQTIEQLRGTDTAVYVGMMCDDWAQLINRDWEATQTYAATGESRAILSNRVSYYFDWHGPSMTVDTACSSSLVAVHQGVTSLRNGECPVAIAAGANLILGPGMWIAESKLHMLSPTGTSKMWDASADGYARGEGVAAVVMKKLSDAIRDGDPIECIIRGSGVNQDGRTPGLTMPSNSAQAKLIRDTYLRAGLDINDPKDRPQFFHAHGTGTQAGDPQEAQAISSSFFGDGKPDEVLAVGSIKTIIGHTEGSAGLASLIGSALALKHATIPPNLHFSNLSPKVAPFYTNLKIPTAAIPWPKLLHGQPRRVSVNSFGFGGTNSHAILESYEPALGPPEAIQSAAGPAFTPLTISASSASALKAMLLDLRDHLEANPATSMRDLAYTLQNRRSTLAYRKTIIAGTVEEAISRIDGLVGDNDAAAENGLNTRYLDVGSPGILGVFTGQGAQWARMGAKLIEQSPYVASRIDELDRALANLPEGDRPDWTLRQQLLADSKASRLSKATIAQPLCTAVQIVLVDLLKPADIPLKAVVGHSSGEIGAAYAAGFLTATNALYIAYYRGRYAHLAGSDGGVPGAMLAVGTSYEDALDFCNLDDFVGRIQVAARNSSTSVTLSGDEDAVDEAEAIFRDENVFARKLRVDTAYHSYHMLPCAKAYLDALTRAKITVQEGNGIPWFSSVDEDQIMTKDMVSQSQYWVDNMTNPVLFAPAISSAVTEAGPFDLVIEFGPHPALKGPALDTVEEACGKKIPYTGLLARGKDDKSELSLALGFMWMNLGPSSVNFDAFERQISGVSGPKSVISLPTYPFDHSRRFYSLTRFSGSSLNAHAPPHPILGRRSVETESESQVSWRQLLKPNEISWLQGHQLQGQSVFPAMGYVAMALEAASAVAGPERKLGMISLEDVVIGRALTFGNDDAGMECRVTLHIERNNSEELRGKISCHSGLPYDSATPLALNFSGTIGVAFHEPRPDTLPVSRILEINLGLAETERLYSQFTMLGYNYSSPFTGVRSIQRKMDFATGELEDEAGDDWEDQLLVHPGLLDSAIQTGFAAYAHPHDNRLWALHVPTSIRSVTVNPYYFSNSTEDRSRSFQYQTATRVTPEIPMVVDIGIFSGDSDHPFVQFDSVGVKPFAAATARDDAPVFSRIDYRMDAPDVMVAIEGPDTTLRPENTAMLLAAERVGFYHLHRLHEAISDEEKEDALPHYRRLLDYAARIVCLVSEGNHPTVPKEALNDSTGYVRSLMAKNHQHVFIKLLGTVGKNLEEAVRTGGDMMECMTKDGLLDQFYQALAGPQGSESANTWCGRLLRQITFRYPRMNILEIGSGTGAATSNILSALNGEFETYTFTDVSDEGFSAAQTRFQKFSDRMAFSKYDMDKAPGEQGFEEESYDVVLAAAALHAGADMEKVMANARRLVKPGGYLIVGDIISNDFLSISTILGCLPEWWAGAEVDPSQANGPCLSVDQWGELATRNGFAGIETHSPVDNKLQYYSVFACQAVDDRVLRLRDPIGTHIPNASAKGHLVVVGGRKSSIGKLATETIALISELYESITQVVSLEELHAVGLEPGTSVLSLAELDQQFLENHSAVKLDALKNLWRHGRSILYVTQGARNDSPYSAMVLGVSRCVRFEQPNINMQVLDFATNVQPNAKALAESLIRLELGYRWFREEDGVKLLWSMEPEVYHTEDKILIPRCLPLATANDRYNTCRRAVHVEVNPTEETVVLDASLDGKTFELSTPSPLRVLPTPRTEKTVAIKVRHSLLYSIRIQEAGFFAIAAGEDAETGETLVTLLDTATESVSRAPVEWTTKSPANTSAVLSAIAGQLVSQSILAAATPHHGTIVVHEADETLKDALAREAAAEGVEVMFTTASRSKAARQQYVFVHSKLPIRLVQTLLLPRQISLLVNLAPGCGSAELLSQCMPLNTPTHNAADFVRARPGVEFGIAVQHVRDALEAAARSVSILLKQKRRTNSDDNAPVIPLQSVAGHPTTQAQLSVVDWNTASVNVLVRSIDHGTIFRADATYLLFGLAGELGQSLCNWMVLHGARHILIGSRRPNVSPQFIERLADQGADVRVMTVDVCDRDSLYKCYNTVTAEMPAVAGVANGALVLADSLFDEMTYEDLDRTFGPKVEGTMLLDELFYDAPLDFFIPFTSAVGVSGNTGQSAYIMANNFMTSLAAQRRDVRGVAGSDLALGAMSGLGAFERSATLDKDHFSKMGYRDSSEHDFLQLFGEAILAGKPENAHLGVSQVASGLKPVRNAPEVQAQLREDPKFSHFILPDATAIARQGGGGSGKSARPRVRLASAKSQDEARSIVKDAFIERLKRVLMIPQDEPLNEDMTFVEQGLDSIMAVEVRTWFLSEVEVDLPVLQILGAGSTVQAVVNGVMDKIPASILNWDKLGNSNNSDTKLATPAAPAVPDVPGAPPAVAAVVAPKAIELPSPLPFSPISRSGTIASPALSRTETMTSYSLSRSGTMTPAEAVSTPGTSVASQNGLSRPGTPLKSTTTAEERQQEALLEMRKQLLASSSEHVELMTYGQRRMWFLTHYVEDPTTFNISFMAKLQGKVRLKDMAKAVESVSQRHESLRTRFFWSDDAEKRPMQGIISKSVVRLETAQIANEEEAHIEHLAMYKHQWDFGDWAAVRLRLLSVSNTEHYMLMGSHHISLDGHSFTVMMMDIERAYNSPNKRIPQLPDSSQARAFSEKQRITYESGTLKPSIEAYRKMLPAENLVRPIDLFPFAKTQVRPPLDSYDTHIAQRLLPASVVAKLNQIARGRRATSFHAYLAGLQSLVMGILPADTTDKVIIGMADANRLDSKFMGSVGNFLNVLPLRFDRPTGHQTFGDAVADARAKAYGALAHSALPFDQMLDELAVPRSNSWSPVFQIFVDYRLVPSHDGQRSWAGCKVSDESWHTAKSGYDVVLEIKEDAGETSMRIHVQKALYDESAAELLLNSYVNLLSQAAKQGDKVETRKLDKWDQSDVRKALDIGRGPDMKLEWPATVAHRIEDMTAQHPDSIAIKDGRGAVLTYAAMDQRVESIASALREQLALNEDAQQVVGVFQMPTGDFICSLLAIHRAGAIYLPLDLRNGTPRLASNVNAARPVAILTDDETAHRTNELEASENVALINVTTLPIAPAIATEKREIAATADSAAYIIFTSGSTGEAKGIVVSHGNLRANLEGYHREWDVANLANVMLQQAAFSFDASLLQIYAPLTTGGCLLVVPADARGDPQEVTRLMIEHGVTMTQATPSEYDMWFRFAPENVRKCKSWKAAWFGGERAGAGLLSEFRNATKALPNLKVYTSYGPTETTISAMKAEADVRDPALRVPVPGRLLPNYSAYIVDENMKPVPLGVSGEIVLGGAGVGRNEYLNKPELTAQTFLPDTFSKRNDNNSARMYRTGDAGRLRKDGFLAIEGRIAGDTQVKLRGFRIELAEIERVMIKESNGALTHAVVTLHSNDGQEPFLSAHIVIDANANGNEKAITETDLVDKLRARLPLVIPPYMCPAVIVPVDNMPLTAHQKVDRLAVQGLPIPQMEAGGVDYQLHDFTSAERRLASLWAQILPPHETLTQRSDFFLVGGNSLVLVQLQAAIRREFGDAPRLNKLMGASGLASMASLLEGLEAVDWEKEMHLDLEGPAAPRRVPESQGRSVLVTGATGHLGQRIVMELAENKSVSRIIALVRPVEGRVVASLFTGLDKVSVVSTDLTSITSFSSELFDVDTVLHCASNRTFWDSYTAAKPVNVDTVKALAQFCHRTGAGLHILSSGATAEHEADGESGSTRPNSGDGYISSKWVAERYLAKAARVTGIDVTVHRPTQVVGDALVPAGDELTEAEATMGRALLLGSPLLGIQPDFSHIHGWMDVALLTETATAIVSVITAEEVVASRKVRIVNHPGIARVRTAALAKYTEDSLEEADETRKLPIASGLHFVGAAKRAGLFGWVITAQEITMTDDNGQKIVSRR</sequence>
<dbReference type="InterPro" id="IPR029063">
    <property type="entry name" value="SAM-dependent_MTases_sf"/>
</dbReference>
<keyword evidence="3" id="KW-0436">Ligase</keyword>
<dbReference type="SUPFAM" id="SSF56801">
    <property type="entry name" value="Acetyl-CoA synthetase-like"/>
    <property type="match status" value="1"/>
</dbReference>
<feature type="active site" description="Proton acceptor; for dehydratase activity" evidence="9">
    <location>
        <position position="972"/>
    </location>
</feature>
<feature type="domain" description="Plant heme peroxidase family profile" evidence="12">
    <location>
        <begin position="3548"/>
        <end position="3813"/>
    </location>
</feature>
<dbReference type="InterPro" id="IPR009081">
    <property type="entry name" value="PP-bd_ACP"/>
</dbReference>
<dbReference type="SUPFAM" id="SSF52777">
    <property type="entry name" value="CoA-dependent acyltransferases"/>
    <property type="match status" value="2"/>
</dbReference>